<name>A0A7S2AFB5_9CHLO</name>
<dbReference type="GO" id="GO:0006412">
    <property type="term" value="P:translation"/>
    <property type="evidence" value="ECO:0007669"/>
    <property type="project" value="InterPro"/>
</dbReference>
<dbReference type="Gene3D" id="2.30.30.70">
    <property type="entry name" value="Ribosomal protein L21"/>
    <property type="match status" value="1"/>
</dbReference>
<dbReference type="PROSITE" id="PS01171">
    <property type="entry name" value="RIBOSOMAL_L21E"/>
    <property type="match status" value="1"/>
</dbReference>
<sequence>MGNGPCGRTKGLRAKTRDLFSRDFRKKGVIPLTTYLRTYRIGEYVDIKANAAVQLGMPYKFYHGKTGVVWNVNKRSVGVEVFKKVKGKFMKKRIHVRIEHVQPSRCREEFLARRADNDARKAEAKKRGESLHVKRQPAGPHEGAEVAGDVELVTPFPYDILREGVQS</sequence>
<dbReference type="GO" id="GO:0003735">
    <property type="term" value="F:structural constituent of ribosome"/>
    <property type="evidence" value="ECO:0007669"/>
    <property type="project" value="InterPro"/>
</dbReference>
<evidence type="ECO:0008006" key="6">
    <source>
        <dbReference type="Google" id="ProtNLM"/>
    </source>
</evidence>
<evidence type="ECO:0000256" key="1">
    <source>
        <dbReference type="ARBA" id="ARBA00008427"/>
    </source>
</evidence>
<keyword evidence="3" id="KW-0687">Ribonucleoprotein</keyword>
<comment type="similarity">
    <text evidence="1">Belongs to the eukaryotic ribosomal protein eL21 family.</text>
</comment>
<dbReference type="AlphaFoldDB" id="A0A7S2AFB5"/>
<dbReference type="Pfam" id="PF01157">
    <property type="entry name" value="Ribosomal_L21e"/>
    <property type="match status" value="1"/>
</dbReference>
<dbReference type="GO" id="GO:1990904">
    <property type="term" value="C:ribonucleoprotein complex"/>
    <property type="evidence" value="ECO:0007669"/>
    <property type="project" value="UniProtKB-KW"/>
</dbReference>
<evidence type="ECO:0000256" key="4">
    <source>
        <dbReference type="SAM" id="MobiDB-lite"/>
    </source>
</evidence>
<dbReference type="Gene3D" id="6.10.250.3260">
    <property type="match status" value="1"/>
</dbReference>
<protein>
    <recommendedName>
        <fullName evidence="6">60S ribosomal protein L21</fullName>
    </recommendedName>
</protein>
<accession>A0A7S2AFB5</accession>
<dbReference type="FunFam" id="6.10.250.3260:FF:000002">
    <property type="entry name" value="60S ribosomal protein L21"/>
    <property type="match status" value="1"/>
</dbReference>
<evidence type="ECO:0000256" key="3">
    <source>
        <dbReference type="ARBA" id="ARBA00023274"/>
    </source>
</evidence>
<gene>
    <name evidence="5" type="ORF">PPRO1471_LOCUS1</name>
</gene>
<organism evidence="5">
    <name type="scientific">Pycnococcus provasolii</name>
    <dbReference type="NCBI Taxonomy" id="41880"/>
    <lineage>
        <taxon>Eukaryota</taxon>
        <taxon>Viridiplantae</taxon>
        <taxon>Chlorophyta</taxon>
        <taxon>Pseudoscourfieldiophyceae</taxon>
        <taxon>Pseudoscourfieldiales</taxon>
        <taxon>Pycnococcaceae</taxon>
        <taxon>Pycnococcus</taxon>
    </lineage>
</organism>
<reference evidence="5" key="1">
    <citation type="submission" date="2021-01" db="EMBL/GenBank/DDBJ databases">
        <authorList>
            <person name="Corre E."/>
            <person name="Pelletier E."/>
            <person name="Niang G."/>
            <person name="Scheremetjew M."/>
            <person name="Finn R."/>
            <person name="Kale V."/>
            <person name="Holt S."/>
            <person name="Cochrane G."/>
            <person name="Meng A."/>
            <person name="Brown T."/>
            <person name="Cohen L."/>
        </authorList>
    </citation>
    <scope>NUCLEOTIDE SEQUENCE</scope>
    <source>
        <strain evidence="5">RCC733</strain>
    </source>
</reference>
<evidence type="ECO:0000313" key="5">
    <source>
        <dbReference type="EMBL" id="CAD9366321.1"/>
    </source>
</evidence>
<proteinExistence type="inferred from homology"/>
<dbReference type="GO" id="GO:0005840">
    <property type="term" value="C:ribosome"/>
    <property type="evidence" value="ECO:0007669"/>
    <property type="project" value="UniProtKB-KW"/>
</dbReference>
<dbReference type="SUPFAM" id="SSF50104">
    <property type="entry name" value="Translation proteins SH3-like domain"/>
    <property type="match status" value="1"/>
</dbReference>
<dbReference type="PANTHER" id="PTHR20981">
    <property type="entry name" value="60S RIBOSOMAL PROTEIN L21"/>
    <property type="match status" value="1"/>
</dbReference>
<dbReference type="EMBL" id="HBGR01000001">
    <property type="protein sequence ID" value="CAD9366321.1"/>
    <property type="molecule type" value="Transcribed_RNA"/>
</dbReference>
<feature type="compositionally biased region" description="Basic and acidic residues" evidence="4">
    <location>
        <begin position="117"/>
        <end position="132"/>
    </location>
</feature>
<dbReference type="InterPro" id="IPR018259">
    <property type="entry name" value="Ribosomal_eL21_CS"/>
</dbReference>
<keyword evidence="2" id="KW-0689">Ribosomal protein</keyword>
<feature type="region of interest" description="Disordered" evidence="4">
    <location>
        <begin position="117"/>
        <end position="148"/>
    </location>
</feature>
<dbReference type="InterPro" id="IPR036948">
    <property type="entry name" value="Ribosomal_eL21_sf"/>
</dbReference>
<dbReference type="InterPro" id="IPR008991">
    <property type="entry name" value="Translation_prot_SH3-like_sf"/>
</dbReference>
<dbReference type="InterPro" id="IPR001147">
    <property type="entry name" value="Ribosomal_eL21"/>
</dbReference>
<evidence type="ECO:0000256" key="2">
    <source>
        <dbReference type="ARBA" id="ARBA00022980"/>
    </source>
</evidence>
<dbReference type="FunFam" id="2.30.30.70:FF:000001">
    <property type="entry name" value="60S ribosomal protein L21"/>
    <property type="match status" value="1"/>
</dbReference>